<dbReference type="SUPFAM" id="SSF52021">
    <property type="entry name" value="Carbamoyl phosphate synthetase, small subunit N-terminal domain"/>
    <property type="match status" value="1"/>
</dbReference>
<evidence type="ECO:0000313" key="7">
    <source>
        <dbReference type="EMBL" id="MFD1427317.1"/>
    </source>
</evidence>
<comment type="similarity">
    <text evidence="2">Belongs to the CarA family.</text>
</comment>
<dbReference type="InterPro" id="IPR002474">
    <property type="entry name" value="CarbamoylP_synth_ssu_N"/>
</dbReference>
<dbReference type="PANTHER" id="PTHR43418:SF7">
    <property type="entry name" value="CARBAMOYL-PHOSPHATE SYNTHASE SMALL CHAIN"/>
    <property type="match status" value="1"/>
</dbReference>
<feature type="domain" description="Carbamoyl-phosphate synthase small subunit N-terminal" evidence="6">
    <location>
        <begin position="1"/>
        <end position="124"/>
    </location>
</feature>
<evidence type="ECO:0000256" key="4">
    <source>
        <dbReference type="ARBA" id="ARBA00022962"/>
    </source>
</evidence>
<dbReference type="PRINTS" id="PR00099">
    <property type="entry name" value="CPSGATASE"/>
</dbReference>
<sequence length="350" mass="38206">MKAYLVFEDGEVFPGTWIGTPWEIAGEVVFTTGMTGDPEVMMDPAHAGQIVTFTYPLIGNCDPVWEGERMPPPRCGGVVVSELAAEGEVGAWLDEHGIPGISGVDTRSVVRKLRKKGPIRGVIASTPTPHVETWPDPRSLQWVKEASISQRIQLPPQSPEAPHLVMIDFGGHISTLAYLRRQGCGVTVVPFSTPPREIEKLAPQGLIFSGGPGDPKALLSYLEGWRSLLRQIPTLGVELGHQVLALVGGADTEQLPCGHRGNHHPVKETETGRVWITSQNHGYTVTASSLNPAHWQVTHRHVQDGSVEGLAHRHQPFSSIQFNLGNPAAENVFSRFLHQVKAVKRVRVYG</sequence>
<protein>
    <recommendedName>
        <fullName evidence="3">carbamoyl-phosphate synthase (glutamine-hydrolyzing)</fullName>
        <ecNumber evidence="3">6.3.5.5</ecNumber>
    </recommendedName>
</protein>
<dbReference type="Gene3D" id="3.50.30.20">
    <property type="entry name" value="Carbamoyl-phosphate synthase small subunit, N-terminal domain"/>
    <property type="match status" value="1"/>
</dbReference>
<dbReference type="SMART" id="SM01097">
    <property type="entry name" value="CPSase_sm_chain"/>
    <property type="match status" value="1"/>
</dbReference>
<dbReference type="InterPro" id="IPR017926">
    <property type="entry name" value="GATASE"/>
</dbReference>
<dbReference type="PROSITE" id="PS51273">
    <property type="entry name" value="GATASE_TYPE_1"/>
    <property type="match status" value="1"/>
</dbReference>
<proteinExistence type="inferred from homology"/>
<evidence type="ECO:0000259" key="6">
    <source>
        <dbReference type="SMART" id="SM01097"/>
    </source>
</evidence>
<dbReference type="EC" id="6.3.5.5" evidence="3"/>
<dbReference type="NCBIfam" id="NF009475">
    <property type="entry name" value="PRK12838.1"/>
    <property type="match status" value="1"/>
</dbReference>
<dbReference type="EMBL" id="JBHTNU010000008">
    <property type="protein sequence ID" value="MFD1427317.1"/>
    <property type="molecule type" value="Genomic_DNA"/>
</dbReference>
<evidence type="ECO:0000313" key="8">
    <source>
        <dbReference type="Proteomes" id="UP001597282"/>
    </source>
</evidence>
<dbReference type="InterPro" id="IPR036480">
    <property type="entry name" value="CarbP_synth_ssu_N_sf"/>
</dbReference>
<gene>
    <name evidence="7" type="ORF">ACFQ4Y_10305</name>
</gene>
<evidence type="ECO:0000256" key="2">
    <source>
        <dbReference type="ARBA" id="ARBA00007800"/>
    </source>
</evidence>
<dbReference type="Pfam" id="PF00988">
    <property type="entry name" value="CPSase_sm_chain"/>
    <property type="match status" value="1"/>
</dbReference>
<comment type="pathway">
    <text evidence="1">Amino-acid biosynthesis; L-arginine biosynthesis; carbamoyl phosphate from bicarbonate: step 1/1.</text>
</comment>
<dbReference type="RefSeq" id="WP_380165221.1">
    <property type="nucleotide sequence ID" value="NZ_JBHTNU010000008.1"/>
</dbReference>
<dbReference type="PANTHER" id="PTHR43418">
    <property type="entry name" value="MULTIFUNCTIONAL TRYPTOPHAN BIOSYNTHESIS PROTEIN-RELATED"/>
    <property type="match status" value="1"/>
</dbReference>
<dbReference type="Proteomes" id="UP001597282">
    <property type="component" value="Unassembled WGS sequence"/>
</dbReference>
<keyword evidence="8" id="KW-1185">Reference proteome</keyword>
<dbReference type="InterPro" id="IPR050472">
    <property type="entry name" value="Anth_synth/Amidotransfase"/>
</dbReference>
<organism evidence="7 8">
    <name type="scientific">Kroppenstedtia sanguinis</name>
    <dbReference type="NCBI Taxonomy" id="1380684"/>
    <lineage>
        <taxon>Bacteria</taxon>
        <taxon>Bacillati</taxon>
        <taxon>Bacillota</taxon>
        <taxon>Bacilli</taxon>
        <taxon>Bacillales</taxon>
        <taxon>Thermoactinomycetaceae</taxon>
        <taxon>Kroppenstedtia</taxon>
    </lineage>
</organism>
<comment type="caution">
    <text evidence="7">The sequence shown here is derived from an EMBL/GenBank/DDBJ whole genome shotgun (WGS) entry which is preliminary data.</text>
</comment>
<dbReference type="Pfam" id="PF00117">
    <property type="entry name" value="GATase"/>
    <property type="match status" value="1"/>
</dbReference>
<evidence type="ECO:0000256" key="5">
    <source>
        <dbReference type="ARBA" id="ARBA00048816"/>
    </source>
</evidence>
<dbReference type="SUPFAM" id="SSF52317">
    <property type="entry name" value="Class I glutamine amidotransferase-like"/>
    <property type="match status" value="1"/>
</dbReference>
<reference evidence="8" key="1">
    <citation type="journal article" date="2019" name="Int. J. Syst. Evol. Microbiol.">
        <title>The Global Catalogue of Microorganisms (GCM) 10K type strain sequencing project: providing services to taxonomists for standard genome sequencing and annotation.</title>
        <authorList>
            <consortium name="The Broad Institute Genomics Platform"/>
            <consortium name="The Broad Institute Genome Sequencing Center for Infectious Disease"/>
            <person name="Wu L."/>
            <person name="Ma J."/>
        </authorList>
    </citation>
    <scope>NUCLEOTIDE SEQUENCE [LARGE SCALE GENOMIC DNA]</scope>
    <source>
        <strain evidence="8">S1</strain>
    </source>
</reference>
<name>A0ABW4C9A9_9BACL</name>
<dbReference type="Gene3D" id="3.40.50.880">
    <property type="match status" value="1"/>
</dbReference>
<evidence type="ECO:0000256" key="3">
    <source>
        <dbReference type="ARBA" id="ARBA00012738"/>
    </source>
</evidence>
<comment type="catalytic activity">
    <reaction evidence="5">
        <text>hydrogencarbonate + L-glutamine + 2 ATP + H2O = carbamoyl phosphate + L-glutamate + 2 ADP + phosphate + 2 H(+)</text>
        <dbReference type="Rhea" id="RHEA:18633"/>
        <dbReference type="ChEBI" id="CHEBI:15377"/>
        <dbReference type="ChEBI" id="CHEBI:15378"/>
        <dbReference type="ChEBI" id="CHEBI:17544"/>
        <dbReference type="ChEBI" id="CHEBI:29985"/>
        <dbReference type="ChEBI" id="CHEBI:30616"/>
        <dbReference type="ChEBI" id="CHEBI:43474"/>
        <dbReference type="ChEBI" id="CHEBI:58228"/>
        <dbReference type="ChEBI" id="CHEBI:58359"/>
        <dbReference type="ChEBI" id="CHEBI:456216"/>
        <dbReference type="EC" id="6.3.5.5"/>
    </reaction>
</comment>
<dbReference type="InterPro" id="IPR029062">
    <property type="entry name" value="Class_I_gatase-like"/>
</dbReference>
<evidence type="ECO:0000256" key="1">
    <source>
        <dbReference type="ARBA" id="ARBA00005077"/>
    </source>
</evidence>
<accession>A0ABW4C9A9</accession>
<keyword evidence="4" id="KW-0315">Glutamine amidotransferase</keyword>